<name>A0ABP7X4M2_9GAMM</name>
<dbReference type="SUPFAM" id="SSF53474">
    <property type="entry name" value="alpha/beta-Hydrolases"/>
    <property type="match status" value="1"/>
</dbReference>
<protein>
    <recommendedName>
        <fullName evidence="3">Alpha/beta hydrolase</fullName>
    </recommendedName>
</protein>
<gene>
    <name evidence="1" type="ORF">GCM10022414_33500</name>
</gene>
<dbReference type="Proteomes" id="UP001500392">
    <property type="component" value="Unassembled WGS sequence"/>
</dbReference>
<comment type="caution">
    <text evidence="1">The sequence shown here is derived from an EMBL/GenBank/DDBJ whole genome shotgun (WGS) entry which is preliminary data.</text>
</comment>
<sequence>MTVRAFYDAAKVGEALAPYDTIHLKIYYPASLDDSMEQINMGVVPARADSAPWPVAIFMPGTNVPVESYAWLAKELAGSGIVTVLYSWIKEDMPGFICLSPGIELKNLTPSTFGSAPTASALPALYSALERINSGGVLQNRLDLSAIIIGGHSAGGSAALLNNNPAWFPWLKGCFTYAAHAAASTQLGFANDSMLNICPDLPYLLMAGSRDGVIAASSFRYGDDKASVSTDRIERTFSESIDREQGDTHFVKIRGANHFSFTHPTDSTTGRQFLDWEHEGSDDDIRSCMATLIISFIKGQLLGDSAEMNTFSKTIDNNQLIAEHHCK</sequence>
<reference evidence="2" key="1">
    <citation type="journal article" date="2019" name="Int. J. Syst. Evol. Microbiol.">
        <title>The Global Catalogue of Microorganisms (GCM) 10K type strain sequencing project: providing services to taxonomists for standard genome sequencing and annotation.</title>
        <authorList>
            <consortium name="The Broad Institute Genomics Platform"/>
            <consortium name="The Broad Institute Genome Sequencing Center for Infectious Disease"/>
            <person name="Wu L."/>
            <person name="Ma J."/>
        </authorList>
    </citation>
    <scope>NUCLEOTIDE SEQUENCE [LARGE SCALE GENOMIC DNA]</scope>
    <source>
        <strain evidence="2">JCM 17304</strain>
    </source>
</reference>
<evidence type="ECO:0008006" key="3">
    <source>
        <dbReference type="Google" id="ProtNLM"/>
    </source>
</evidence>
<dbReference type="RefSeq" id="WP_344938266.1">
    <property type="nucleotide sequence ID" value="NZ_BAABDM010000010.1"/>
</dbReference>
<dbReference type="Gene3D" id="3.40.50.1820">
    <property type="entry name" value="alpha/beta hydrolase"/>
    <property type="match status" value="1"/>
</dbReference>
<dbReference type="EMBL" id="BAABDM010000010">
    <property type="protein sequence ID" value="GAA4104524.1"/>
    <property type="molecule type" value="Genomic_DNA"/>
</dbReference>
<dbReference type="InterPro" id="IPR029058">
    <property type="entry name" value="AB_hydrolase_fold"/>
</dbReference>
<evidence type="ECO:0000313" key="1">
    <source>
        <dbReference type="EMBL" id="GAA4104524.1"/>
    </source>
</evidence>
<keyword evidence="2" id="KW-1185">Reference proteome</keyword>
<organism evidence="1 2">
    <name type="scientific">Zhongshania borealis</name>
    <dbReference type="NCBI Taxonomy" id="889488"/>
    <lineage>
        <taxon>Bacteria</taxon>
        <taxon>Pseudomonadati</taxon>
        <taxon>Pseudomonadota</taxon>
        <taxon>Gammaproteobacteria</taxon>
        <taxon>Cellvibrionales</taxon>
        <taxon>Spongiibacteraceae</taxon>
        <taxon>Zhongshania</taxon>
    </lineage>
</organism>
<evidence type="ECO:0000313" key="2">
    <source>
        <dbReference type="Proteomes" id="UP001500392"/>
    </source>
</evidence>
<proteinExistence type="predicted"/>
<accession>A0ABP7X4M2</accession>